<dbReference type="CDD" id="cd01043">
    <property type="entry name" value="DPS"/>
    <property type="match status" value="1"/>
</dbReference>
<dbReference type="Gene3D" id="1.20.1260.10">
    <property type="match status" value="1"/>
</dbReference>
<dbReference type="PANTHER" id="PTHR42932:SF1">
    <property type="entry name" value="GENERAL STRESS PROTEIN 20U"/>
    <property type="match status" value="1"/>
</dbReference>
<dbReference type="PROSITE" id="PS00818">
    <property type="entry name" value="DPS_1"/>
    <property type="match status" value="1"/>
</dbReference>
<name>A0AAE3LNW4_9BACI</name>
<gene>
    <name evidence="4" type="ORF">OEV98_12035</name>
</gene>
<reference evidence="4" key="1">
    <citation type="submission" date="2022-10" db="EMBL/GenBank/DDBJ databases">
        <title>Description of Fervidibacillus gen. nov. in the family Fervidibacillaceae fam. nov. with two species, Fervidibacillus albus sp. nov., and Fervidibacillus halotolerans sp. nov., isolated from tidal flat sediments.</title>
        <authorList>
            <person name="Kwon K.K."/>
            <person name="Yang S.-H."/>
        </authorList>
    </citation>
    <scope>NUCLEOTIDE SEQUENCE</scope>
    <source>
        <strain evidence="4">JCM 19140</strain>
    </source>
</reference>
<dbReference type="PIRSF" id="PIRSF005900">
    <property type="entry name" value="Dps"/>
    <property type="match status" value="1"/>
</dbReference>
<evidence type="ECO:0000259" key="3">
    <source>
        <dbReference type="Pfam" id="PF00210"/>
    </source>
</evidence>
<dbReference type="SUPFAM" id="SSF47240">
    <property type="entry name" value="Ferritin-like"/>
    <property type="match status" value="1"/>
</dbReference>
<organism evidence="4 5">
    <name type="scientific">Perspicuibacillus lycopersici</name>
    <dbReference type="NCBI Taxonomy" id="1325689"/>
    <lineage>
        <taxon>Bacteria</taxon>
        <taxon>Bacillati</taxon>
        <taxon>Bacillota</taxon>
        <taxon>Bacilli</taxon>
        <taxon>Bacillales</taxon>
        <taxon>Bacillaceae</taxon>
        <taxon>Perspicuibacillus</taxon>
    </lineage>
</organism>
<dbReference type="InterPro" id="IPR002177">
    <property type="entry name" value="DPS_DNA-bd"/>
</dbReference>
<dbReference type="GO" id="GO:0016722">
    <property type="term" value="F:oxidoreductase activity, acting on metal ions"/>
    <property type="evidence" value="ECO:0007669"/>
    <property type="project" value="InterPro"/>
</dbReference>
<evidence type="ECO:0000313" key="5">
    <source>
        <dbReference type="Proteomes" id="UP001209318"/>
    </source>
</evidence>
<proteinExistence type="inferred from homology"/>
<dbReference type="PRINTS" id="PR01346">
    <property type="entry name" value="HELNAPAPROT"/>
</dbReference>
<dbReference type="InterPro" id="IPR008331">
    <property type="entry name" value="Ferritin_DPS_dom"/>
</dbReference>
<evidence type="ECO:0000313" key="4">
    <source>
        <dbReference type="EMBL" id="MCU9614292.1"/>
    </source>
</evidence>
<sequence>MNSPLHQTMNSLIANFQVMYTKLHHFHWFVKGPHFFNLHEKFEELYNEVTEHVDDIAERILTLQEKPISTLKECLSLATIKEAIGIGKDLEMVEEVLQDFQTIDKQLLQGIKEASAEGDEGTVDLLLGISKKLEKHSWMLRAFLEK</sequence>
<dbReference type="Pfam" id="PF00210">
    <property type="entry name" value="Ferritin"/>
    <property type="match status" value="1"/>
</dbReference>
<comment type="caution">
    <text evidence="4">The sequence shown here is derived from an EMBL/GenBank/DDBJ whole genome shotgun (WGS) entry which is preliminary data.</text>
</comment>
<keyword evidence="5" id="KW-1185">Reference proteome</keyword>
<dbReference type="RefSeq" id="WP_263073534.1">
    <property type="nucleotide sequence ID" value="NZ_JAOUSF010000003.1"/>
</dbReference>
<dbReference type="GO" id="GO:0008199">
    <property type="term" value="F:ferric iron binding"/>
    <property type="evidence" value="ECO:0007669"/>
    <property type="project" value="InterPro"/>
</dbReference>
<dbReference type="InterPro" id="IPR023188">
    <property type="entry name" value="DPS_DNA-bd_CS"/>
</dbReference>
<dbReference type="EMBL" id="JAOUSF010000003">
    <property type="protein sequence ID" value="MCU9614292.1"/>
    <property type="molecule type" value="Genomic_DNA"/>
</dbReference>
<feature type="domain" description="Ferritin/DPS" evidence="3">
    <location>
        <begin position="9"/>
        <end position="146"/>
    </location>
</feature>
<dbReference type="Proteomes" id="UP001209318">
    <property type="component" value="Unassembled WGS sequence"/>
</dbReference>
<evidence type="ECO:0000256" key="1">
    <source>
        <dbReference type="ARBA" id="ARBA00009497"/>
    </source>
</evidence>
<protein>
    <submittedName>
        <fullName evidence="4">DNA starvation/stationary phase protection protein</fullName>
    </submittedName>
</protein>
<dbReference type="InterPro" id="IPR012347">
    <property type="entry name" value="Ferritin-like"/>
</dbReference>
<accession>A0AAE3LNW4</accession>
<dbReference type="PANTHER" id="PTHR42932">
    <property type="entry name" value="GENERAL STRESS PROTEIN 20U"/>
    <property type="match status" value="1"/>
</dbReference>
<dbReference type="AlphaFoldDB" id="A0AAE3LNW4"/>
<evidence type="ECO:0000256" key="2">
    <source>
        <dbReference type="RuleBase" id="RU003875"/>
    </source>
</evidence>
<comment type="similarity">
    <text evidence="1 2">Belongs to the Dps family.</text>
</comment>
<dbReference type="InterPro" id="IPR009078">
    <property type="entry name" value="Ferritin-like_SF"/>
</dbReference>